<dbReference type="InterPro" id="IPR025827">
    <property type="entry name" value="Zn_ribbon_recom_dom"/>
</dbReference>
<feature type="domain" description="Recombinase zinc beta ribbon" evidence="1">
    <location>
        <begin position="67"/>
        <end position="122"/>
    </location>
</feature>
<evidence type="ECO:0000313" key="2">
    <source>
        <dbReference type="EMBL" id="AAV42430.1"/>
    </source>
</evidence>
<dbReference type="KEGG" id="lac:LBA0549"/>
<dbReference type="EMBL" id="CP000033">
    <property type="protein sequence ID" value="AAV42430.1"/>
    <property type="molecule type" value="Genomic_DNA"/>
</dbReference>
<name>Q5FLJ4_LACAC</name>
<evidence type="ECO:0000313" key="3">
    <source>
        <dbReference type="Proteomes" id="UP000006381"/>
    </source>
</evidence>
<accession>Q5FLJ4</accession>
<organism evidence="3">
    <name type="scientific">Lactobacillus acidophilus (strain ATCC 700396 / NCK56 / N2 / NCFM)</name>
    <dbReference type="NCBI Taxonomy" id="272621"/>
    <lineage>
        <taxon>Bacteria</taxon>
        <taxon>Bacillati</taxon>
        <taxon>Bacillota</taxon>
        <taxon>Bacilli</taxon>
        <taxon>Lactobacillales</taxon>
        <taxon>Lactobacillaceae</taxon>
        <taxon>Lactobacillus</taxon>
    </lineage>
</organism>
<evidence type="ECO:0000259" key="1">
    <source>
        <dbReference type="Pfam" id="PF13408"/>
    </source>
</evidence>
<protein>
    <submittedName>
        <fullName evidence="2">Putative site-specific recombinase</fullName>
    </submittedName>
</protein>
<dbReference type="STRING" id="272621.LBA0549"/>
<proteinExistence type="predicted"/>
<gene>
    <name evidence="2" type="ordered locus">LBA0549</name>
</gene>
<dbReference type="Proteomes" id="UP000006381">
    <property type="component" value="Chromosome"/>
</dbReference>
<dbReference type="OrthoDB" id="9811097at2"/>
<dbReference type="HOGENOM" id="CLU_078198_0_0_9"/>
<keyword evidence="3" id="KW-1185">Reference proteome</keyword>
<dbReference type="BioCyc" id="LACI272621:G1G49-571-MONOMER"/>
<dbReference type="eggNOG" id="COG1961">
    <property type="taxonomic scope" value="Bacteria"/>
</dbReference>
<sequence>MLCQKTYRDDQYHRHFNQGELAQHLIEDHHKGIINHHDFNQVLDRLKQVAQERHIESGNHKYQQHYLFTGKLICDYCGSAFKRQTRPNKICWACQKHLHSAKLCPVRAIPEEWIQNAFCNMMNKLTFSKKFLMLTLAQQLRDNFINDPAGKLSQFVKQIKENDDKAETLNKLLQTGLIDQSLYINQTAELEQSNYQIQQRIKQINSNHTDDANNLENFRELLRWCQQDQFLNTFDLALFQTYVQSIKILNQHEISFQLKCRSSLIEHLVNKQPVSERFYRDVIHQRFNEPIKQAEYLYSTIKSEVDLIG</sequence>
<reference evidence="2 3" key="1">
    <citation type="journal article" date="2005" name="Proc. Natl. Acad. Sci. U.S.A.">
        <title>Complete genome sequence of the probiotic lactic acid bacterium Lactobacillus acidophilus NCFM.</title>
        <authorList>
            <person name="Altermann E."/>
            <person name="Russell W.M."/>
            <person name="Azcarate-Peril M.A."/>
            <person name="Barrangou R."/>
            <person name="Buck B.L."/>
            <person name="McAuliffe O."/>
            <person name="Souther N."/>
            <person name="Dobson A."/>
            <person name="Duong T."/>
            <person name="Callanan M."/>
            <person name="Lick S."/>
            <person name="Hamrick A."/>
            <person name="Cano R."/>
            <person name="Klaenhammer T.R."/>
        </authorList>
    </citation>
    <scope>NUCLEOTIDE SEQUENCE [LARGE SCALE GENOMIC DNA]</scope>
    <source>
        <strain evidence="3">ATCC 700396 / NCK56 / N2 / NCFM</strain>
    </source>
</reference>
<dbReference type="AlphaFoldDB" id="Q5FLJ4"/>
<dbReference type="PATRIC" id="fig|272621.13.peg.525"/>
<dbReference type="Pfam" id="PF13408">
    <property type="entry name" value="Zn_ribbon_recom"/>
    <property type="match status" value="1"/>
</dbReference>